<proteinExistence type="predicted"/>
<dbReference type="Gene3D" id="3.40.50.2000">
    <property type="entry name" value="Glycogen Phosphorylase B"/>
    <property type="match status" value="2"/>
</dbReference>
<evidence type="ECO:0000256" key="2">
    <source>
        <dbReference type="ARBA" id="ARBA00022679"/>
    </source>
</evidence>
<keyword evidence="6" id="KW-1185">Reference proteome</keyword>
<dbReference type="SUPFAM" id="SSF53756">
    <property type="entry name" value="UDP-Glycosyltransferase/glycogen phosphorylase"/>
    <property type="match status" value="1"/>
</dbReference>
<dbReference type="EMBL" id="CP097218">
    <property type="protein sequence ID" value="UQN31657.1"/>
    <property type="molecule type" value="Genomic_DNA"/>
</dbReference>
<evidence type="ECO:0000256" key="1">
    <source>
        <dbReference type="ARBA" id="ARBA00022676"/>
    </source>
</evidence>
<dbReference type="PANTHER" id="PTHR12526:SF510">
    <property type="entry name" value="D-INOSITOL 3-PHOSPHATE GLYCOSYLTRANSFERASE"/>
    <property type="match status" value="1"/>
</dbReference>
<reference evidence="5" key="1">
    <citation type="submission" date="2022-05" db="EMBL/GenBank/DDBJ databases">
        <title>Genomic analysis of Brachybacterium sp. CBA3104.</title>
        <authorList>
            <person name="Roh S.W."/>
            <person name="Kim Y.B."/>
            <person name="Kim Y."/>
        </authorList>
    </citation>
    <scope>NUCLEOTIDE SEQUENCE</scope>
    <source>
        <strain evidence="5">CBA3104</strain>
    </source>
</reference>
<gene>
    <name evidence="5" type="ORF">M4486_06860</name>
</gene>
<dbReference type="InterPro" id="IPR028098">
    <property type="entry name" value="Glyco_trans_4-like_N"/>
</dbReference>
<feature type="region of interest" description="Disordered" evidence="3">
    <location>
        <begin position="169"/>
        <end position="196"/>
    </location>
</feature>
<dbReference type="PANTHER" id="PTHR12526">
    <property type="entry name" value="GLYCOSYLTRANSFERASE"/>
    <property type="match status" value="1"/>
</dbReference>
<sequence length="375" mass="39349">MQEGERPSAGRTPRVLIVEPAASGGLAAHVRMERAVLSEAGVELPEAGVRISSRPAPADVRTVRTLRERMRATGARPPVDAVHGHGLRAGALAALARGPRGRGPRLVVTLHNRVVGPRAVRAMGRLLLRVVRSRADAVLTVSPDLDPLVRGVPEVEHALIPALPGPGAHAAARVTAPDASADPARDEHGEPVEPDEPGVLDVLVVARLAPQKGLDDLLDALGLLVAEAVPAAPGLRVRIAGDGPLASHLSGRIRAEHLPVELLGRREDVPDLLADCDLVVSSALWEGQPVFLQEALRAGRAIVATDAGGTRLVTGRAAHLVPVGDPAALARAITSLREEGARRSAERASRERSHELSGPDDLLAQLTQVLRISLR</sequence>
<name>A0ABY4NCM0_9MICO</name>
<organism evidence="5 6">
    <name type="scientific">Brachybacterium kimchii</name>
    <dbReference type="NCBI Taxonomy" id="2942909"/>
    <lineage>
        <taxon>Bacteria</taxon>
        <taxon>Bacillati</taxon>
        <taxon>Actinomycetota</taxon>
        <taxon>Actinomycetes</taxon>
        <taxon>Micrococcales</taxon>
        <taxon>Dermabacteraceae</taxon>
        <taxon>Brachybacterium</taxon>
    </lineage>
</organism>
<evidence type="ECO:0000256" key="3">
    <source>
        <dbReference type="SAM" id="MobiDB-lite"/>
    </source>
</evidence>
<evidence type="ECO:0000259" key="4">
    <source>
        <dbReference type="Pfam" id="PF13579"/>
    </source>
</evidence>
<dbReference type="Pfam" id="PF13692">
    <property type="entry name" value="Glyco_trans_1_4"/>
    <property type="match status" value="1"/>
</dbReference>
<keyword evidence="2" id="KW-0808">Transferase</keyword>
<evidence type="ECO:0000313" key="5">
    <source>
        <dbReference type="EMBL" id="UQN31657.1"/>
    </source>
</evidence>
<feature type="domain" description="Glycosyltransferase subfamily 4-like N-terminal" evidence="4">
    <location>
        <begin position="41"/>
        <end position="161"/>
    </location>
</feature>
<dbReference type="RefSeq" id="WP_249481090.1">
    <property type="nucleotide sequence ID" value="NZ_CP097218.1"/>
</dbReference>
<keyword evidence="1" id="KW-0328">Glycosyltransferase</keyword>
<evidence type="ECO:0000313" key="6">
    <source>
        <dbReference type="Proteomes" id="UP001055868"/>
    </source>
</evidence>
<dbReference type="Pfam" id="PF13579">
    <property type="entry name" value="Glyco_trans_4_4"/>
    <property type="match status" value="1"/>
</dbReference>
<accession>A0ABY4NCM0</accession>
<dbReference type="Proteomes" id="UP001055868">
    <property type="component" value="Chromosome"/>
</dbReference>
<protein>
    <submittedName>
        <fullName evidence="5">Glycosyltransferase</fullName>
    </submittedName>
</protein>